<organism evidence="1 2">
    <name type="scientific">Streptomyces nojiriensis</name>
    <dbReference type="NCBI Taxonomy" id="66374"/>
    <lineage>
        <taxon>Bacteria</taxon>
        <taxon>Bacillati</taxon>
        <taxon>Actinomycetota</taxon>
        <taxon>Actinomycetes</taxon>
        <taxon>Kitasatosporales</taxon>
        <taxon>Streptomycetaceae</taxon>
        <taxon>Streptomyces</taxon>
    </lineage>
</organism>
<dbReference type="EMBL" id="BNEC01000005">
    <property type="protein sequence ID" value="GHI69318.1"/>
    <property type="molecule type" value="Genomic_DNA"/>
</dbReference>
<proteinExistence type="predicted"/>
<reference evidence="2" key="1">
    <citation type="submission" date="2023-07" db="EMBL/GenBank/DDBJ databases">
        <title>Whole genome shotgun sequence of Streptomyces nojiriensis NBRC 13794.</title>
        <authorList>
            <person name="Komaki H."/>
            <person name="Tamura T."/>
        </authorList>
    </citation>
    <scope>NUCLEOTIDE SEQUENCE [LARGE SCALE GENOMIC DNA]</scope>
    <source>
        <strain evidence="2">NBRC 13794</strain>
    </source>
</reference>
<comment type="caution">
    <text evidence="1">The sequence shown here is derived from an EMBL/GenBank/DDBJ whole genome shotgun (WGS) entry which is preliminary data.</text>
</comment>
<evidence type="ECO:0000313" key="2">
    <source>
        <dbReference type="Proteomes" id="UP000613974"/>
    </source>
</evidence>
<name>A0ABQ3SMF4_9ACTN</name>
<sequence>MPAMSTTDVIAILALGVSIVAAVGTVGAWRAARHSHHAAAILSRIEEERQHAALTPSFRCQLAVTEDGASALLRLHLDGPAGLEPRGPIEVTVSIRNDSSWRGHASPVAGGPLPEEVRATVWGPWRFSADGCDDRGRAIAPQELLVGEWTQYALTPTMPPTWMTIGTERWRQDYADAPVRLRVTARSGSSVWNVPLEIAASPAAA</sequence>
<keyword evidence="2" id="KW-1185">Reference proteome</keyword>
<protein>
    <submittedName>
        <fullName evidence="1">Uncharacterized protein</fullName>
    </submittedName>
</protein>
<gene>
    <name evidence="1" type="ORF">Snoj_32360</name>
</gene>
<evidence type="ECO:0000313" key="1">
    <source>
        <dbReference type="EMBL" id="GHI69318.1"/>
    </source>
</evidence>
<dbReference type="Proteomes" id="UP000613974">
    <property type="component" value="Unassembled WGS sequence"/>
</dbReference>
<accession>A0ABQ3SMF4</accession>